<name>A0ACB5T316_AMBMO</name>
<keyword evidence="2" id="KW-1185">Reference proteome</keyword>
<organism evidence="1 2">
    <name type="scientific">Ambrosiozyma monospora</name>
    <name type="common">Yeast</name>
    <name type="synonym">Endomycopsis monosporus</name>
    <dbReference type="NCBI Taxonomy" id="43982"/>
    <lineage>
        <taxon>Eukaryota</taxon>
        <taxon>Fungi</taxon>
        <taxon>Dikarya</taxon>
        <taxon>Ascomycota</taxon>
        <taxon>Saccharomycotina</taxon>
        <taxon>Pichiomycetes</taxon>
        <taxon>Pichiales</taxon>
        <taxon>Pichiaceae</taxon>
        <taxon>Ambrosiozyma</taxon>
    </lineage>
</organism>
<comment type="caution">
    <text evidence="1">The sequence shown here is derived from an EMBL/GenBank/DDBJ whole genome shotgun (WGS) entry which is preliminary data.</text>
</comment>
<sequence>MNHVEKSKESGDGLAVLLKLRLLQSREPINEYELALEWRQTMHRFPNILEEQPCVYDFSIERYTFLLSQIRKYPLVGFYLSEKEVTEHCLKSFLSSRHTKSVTQLLQLRGVSSQSFQRFNDMKEELLEAIQRSAKHQMMLKGHGQRAYMAKYYVQKNTETTSKRTPVPATDTLPGHRPTPTQIRAHVPAPTRTSVHVPAQTKAETPVPDKVIANKKQGSPATKSPAPKKAEAHRKTEHKSKSPKPEKSNRKEPKYLTDKEIKSRAQKILPSTPYDTILDRAAGKQPLTPVLTIVETHKEETKKTSAIPSDILSIVMRSVLVVILVGLLGLISLTHLSIVLKHCWVVCDQRSNLIRIYIFPFNPFDQYRFQFLVVFIHS</sequence>
<reference evidence="1" key="1">
    <citation type="submission" date="2023-04" db="EMBL/GenBank/DDBJ databases">
        <title>Ambrosiozyma monospora NBRC 10751.</title>
        <authorList>
            <person name="Ichikawa N."/>
            <person name="Sato H."/>
            <person name="Tonouchi N."/>
        </authorList>
    </citation>
    <scope>NUCLEOTIDE SEQUENCE</scope>
    <source>
        <strain evidence="1">NBRC 10751</strain>
    </source>
</reference>
<proteinExistence type="predicted"/>
<evidence type="ECO:0000313" key="1">
    <source>
        <dbReference type="EMBL" id="GME80354.1"/>
    </source>
</evidence>
<accession>A0ACB5T316</accession>
<dbReference type="EMBL" id="BSXS01003027">
    <property type="protein sequence ID" value="GME80354.1"/>
    <property type="molecule type" value="Genomic_DNA"/>
</dbReference>
<gene>
    <name evidence="1" type="ORF">Amon02_000442600</name>
</gene>
<dbReference type="Proteomes" id="UP001165064">
    <property type="component" value="Unassembled WGS sequence"/>
</dbReference>
<protein>
    <submittedName>
        <fullName evidence="1">Unnamed protein product</fullName>
    </submittedName>
</protein>
<evidence type="ECO:0000313" key="2">
    <source>
        <dbReference type="Proteomes" id="UP001165064"/>
    </source>
</evidence>